<evidence type="ECO:0000313" key="3">
    <source>
        <dbReference type="EMBL" id="GAA2405198.1"/>
    </source>
</evidence>
<dbReference type="EMBL" id="BAAARW010000003">
    <property type="protein sequence ID" value="GAA2405198.1"/>
    <property type="molecule type" value="Genomic_DNA"/>
</dbReference>
<evidence type="ECO:0000256" key="1">
    <source>
        <dbReference type="SAM" id="MobiDB-lite"/>
    </source>
</evidence>
<protein>
    <submittedName>
        <fullName evidence="3">ParB N-terminal domain-containing protein</fullName>
    </submittedName>
</protein>
<dbReference type="Pfam" id="PF02195">
    <property type="entry name" value="ParB_N"/>
    <property type="match status" value="1"/>
</dbReference>
<evidence type="ECO:0000313" key="4">
    <source>
        <dbReference type="Proteomes" id="UP001501231"/>
    </source>
</evidence>
<accession>A0ABP5VN82</accession>
<dbReference type="SUPFAM" id="SSF110849">
    <property type="entry name" value="ParB/Sulfiredoxin"/>
    <property type="match status" value="1"/>
</dbReference>
<feature type="compositionally biased region" description="Basic and acidic residues" evidence="1">
    <location>
        <begin position="208"/>
        <end position="228"/>
    </location>
</feature>
<reference evidence="4" key="1">
    <citation type="journal article" date="2019" name="Int. J. Syst. Evol. Microbiol.">
        <title>The Global Catalogue of Microorganisms (GCM) 10K type strain sequencing project: providing services to taxonomists for standard genome sequencing and annotation.</title>
        <authorList>
            <consortium name="The Broad Institute Genomics Platform"/>
            <consortium name="The Broad Institute Genome Sequencing Center for Infectious Disease"/>
            <person name="Wu L."/>
            <person name="Ma J."/>
        </authorList>
    </citation>
    <scope>NUCLEOTIDE SEQUENCE [LARGE SCALE GENOMIC DNA]</scope>
    <source>
        <strain evidence="4">JCM 3325</strain>
    </source>
</reference>
<name>A0ABP5VN82_9ACTN</name>
<keyword evidence="4" id="KW-1185">Reference proteome</keyword>
<comment type="caution">
    <text evidence="3">The sequence shown here is derived from an EMBL/GenBank/DDBJ whole genome shotgun (WGS) entry which is preliminary data.</text>
</comment>
<proteinExistence type="predicted"/>
<sequence>MSRNGEAGAGVLEDTVETVAIALLKASDSPRLSGQSADHIRSLMCSEAEIPPIIVHRPTMKVIDGMHRLRAATQRGDRHIEVRFFDGDETAAFIFGVRSNIAHGLPLSQADRVAAAERIIRWHPRWSDRSIASSSGLSPKTVAATRRRMTPEDALAPVRIGRDGKVRPLDASEGRRHAGRLFAENSGASLREVAKAAGISVGTASDVRERLRRGEDPVAPRGEVRRENGTGAADSGNATEPRGLSGPRERDLAALLRILKKDPSLRFTESGRALLRLFDAQALCAERWDRLVGEAPPHCTPMIAELAEDCAKLWDDLARQLRLRSLNSARWTAVTPPSRLG</sequence>
<feature type="domain" description="ParB-like N-terminal" evidence="2">
    <location>
        <begin position="17"/>
        <end position="101"/>
    </location>
</feature>
<dbReference type="InterPro" id="IPR003115">
    <property type="entry name" value="ParB_N"/>
</dbReference>
<dbReference type="InterPro" id="IPR036086">
    <property type="entry name" value="ParB/Sulfiredoxin_sf"/>
</dbReference>
<dbReference type="Proteomes" id="UP001501231">
    <property type="component" value="Unassembled WGS sequence"/>
</dbReference>
<gene>
    <name evidence="3" type="ORF">GCM10010191_11260</name>
</gene>
<organism evidence="3 4">
    <name type="scientific">Actinomadura vinacea</name>
    <dbReference type="NCBI Taxonomy" id="115336"/>
    <lineage>
        <taxon>Bacteria</taxon>
        <taxon>Bacillati</taxon>
        <taxon>Actinomycetota</taxon>
        <taxon>Actinomycetes</taxon>
        <taxon>Streptosporangiales</taxon>
        <taxon>Thermomonosporaceae</taxon>
        <taxon>Actinomadura</taxon>
    </lineage>
</organism>
<evidence type="ECO:0000259" key="2">
    <source>
        <dbReference type="SMART" id="SM00470"/>
    </source>
</evidence>
<dbReference type="SMART" id="SM00470">
    <property type="entry name" value="ParB"/>
    <property type="match status" value="1"/>
</dbReference>
<feature type="region of interest" description="Disordered" evidence="1">
    <location>
        <begin position="208"/>
        <end position="247"/>
    </location>
</feature>